<dbReference type="InterPro" id="IPR036097">
    <property type="entry name" value="HisK_dim/P_sf"/>
</dbReference>
<dbReference type="Gene3D" id="1.10.287.130">
    <property type="match status" value="1"/>
</dbReference>
<evidence type="ECO:0000256" key="7">
    <source>
        <dbReference type="ARBA" id="ARBA00022679"/>
    </source>
</evidence>
<dbReference type="FunFam" id="3.30.565.10:FF:000023">
    <property type="entry name" value="PAS domain-containing sensor histidine kinase"/>
    <property type="match status" value="1"/>
</dbReference>
<feature type="domain" description="Histidine kinase" evidence="15">
    <location>
        <begin position="241"/>
        <end position="464"/>
    </location>
</feature>
<dbReference type="EMBL" id="BIFS01000001">
    <property type="protein sequence ID" value="GCE18609.1"/>
    <property type="molecule type" value="Genomic_DNA"/>
</dbReference>
<dbReference type="GO" id="GO:0005886">
    <property type="term" value="C:plasma membrane"/>
    <property type="evidence" value="ECO:0007669"/>
    <property type="project" value="UniProtKB-SubCell"/>
</dbReference>
<evidence type="ECO:0000313" key="17">
    <source>
        <dbReference type="Proteomes" id="UP000287188"/>
    </source>
</evidence>
<keyword evidence="7" id="KW-0808">Transferase</keyword>
<dbReference type="Pfam" id="PF02518">
    <property type="entry name" value="HATPase_c"/>
    <property type="match status" value="1"/>
</dbReference>
<evidence type="ECO:0000256" key="9">
    <source>
        <dbReference type="ARBA" id="ARBA00022777"/>
    </source>
</evidence>
<dbReference type="InterPro" id="IPR036890">
    <property type="entry name" value="HATPase_C_sf"/>
</dbReference>
<dbReference type="EC" id="2.7.13.3" evidence="4"/>
<comment type="caution">
    <text evidence="16">The sequence shown here is derived from an EMBL/GenBank/DDBJ whole genome shotgun (WGS) entry which is preliminary data.</text>
</comment>
<protein>
    <recommendedName>
        <fullName evidence="4">histidine kinase</fullName>
        <ecNumber evidence="4">2.7.13.3</ecNumber>
    </recommendedName>
</protein>
<feature type="transmembrane region" description="Helical" evidence="14">
    <location>
        <begin position="176"/>
        <end position="197"/>
    </location>
</feature>
<organism evidence="16 17">
    <name type="scientific">Dictyobacter kobayashii</name>
    <dbReference type="NCBI Taxonomy" id="2014872"/>
    <lineage>
        <taxon>Bacteria</taxon>
        <taxon>Bacillati</taxon>
        <taxon>Chloroflexota</taxon>
        <taxon>Ktedonobacteria</taxon>
        <taxon>Ktedonobacterales</taxon>
        <taxon>Dictyobacteraceae</taxon>
        <taxon>Dictyobacter</taxon>
    </lineage>
</organism>
<evidence type="ECO:0000256" key="13">
    <source>
        <dbReference type="SAM" id="Coils"/>
    </source>
</evidence>
<dbReference type="FunFam" id="1.10.287.130:FF:000001">
    <property type="entry name" value="Two-component sensor histidine kinase"/>
    <property type="match status" value="1"/>
</dbReference>
<evidence type="ECO:0000259" key="15">
    <source>
        <dbReference type="PROSITE" id="PS50109"/>
    </source>
</evidence>
<dbReference type="SMART" id="SM00387">
    <property type="entry name" value="HATPase_c"/>
    <property type="match status" value="1"/>
</dbReference>
<feature type="transmembrane region" description="Helical" evidence="14">
    <location>
        <begin position="20"/>
        <end position="40"/>
    </location>
</feature>
<dbReference type="GO" id="GO:0005524">
    <property type="term" value="F:ATP binding"/>
    <property type="evidence" value="ECO:0007669"/>
    <property type="project" value="UniProtKB-KW"/>
</dbReference>
<accession>A0A402AHN5</accession>
<reference evidence="17" key="1">
    <citation type="submission" date="2018-12" db="EMBL/GenBank/DDBJ databases">
        <title>Tengunoibacter tsumagoiensis gen. nov., sp. nov., Dictyobacter kobayashii sp. nov., D. alpinus sp. nov., and D. joshuensis sp. nov. and description of Dictyobacteraceae fam. nov. within the order Ktedonobacterales isolated from Tengu-no-mugimeshi.</title>
        <authorList>
            <person name="Wang C.M."/>
            <person name="Zheng Y."/>
            <person name="Sakai Y."/>
            <person name="Toyoda A."/>
            <person name="Minakuchi Y."/>
            <person name="Abe K."/>
            <person name="Yokota A."/>
            <person name="Yabe S."/>
        </authorList>
    </citation>
    <scope>NUCLEOTIDE SEQUENCE [LARGE SCALE GENOMIC DNA]</scope>
    <source>
        <strain evidence="17">Uno11</strain>
    </source>
</reference>
<evidence type="ECO:0000256" key="11">
    <source>
        <dbReference type="ARBA" id="ARBA00023012"/>
    </source>
</evidence>
<dbReference type="SMART" id="SM00388">
    <property type="entry name" value="HisKA"/>
    <property type="match status" value="1"/>
</dbReference>
<dbReference type="GO" id="GO:0000155">
    <property type="term" value="F:phosphorelay sensor kinase activity"/>
    <property type="evidence" value="ECO:0007669"/>
    <property type="project" value="InterPro"/>
</dbReference>
<feature type="transmembrane region" description="Helical" evidence="14">
    <location>
        <begin position="46"/>
        <end position="65"/>
    </location>
</feature>
<proteinExistence type="predicted"/>
<dbReference type="RefSeq" id="WP_126550122.1">
    <property type="nucleotide sequence ID" value="NZ_BIFS01000001.1"/>
</dbReference>
<keyword evidence="13" id="KW-0175">Coiled coil</keyword>
<feature type="coiled-coil region" evidence="13">
    <location>
        <begin position="214"/>
        <end position="241"/>
    </location>
</feature>
<dbReference type="Proteomes" id="UP000287188">
    <property type="component" value="Unassembled WGS sequence"/>
</dbReference>
<evidence type="ECO:0000256" key="1">
    <source>
        <dbReference type="ARBA" id="ARBA00000085"/>
    </source>
</evidence>
<dbReference type="OrthoDB" id="9813151at2"/>
<dbReference type="InterPro" id="IPR025828">
    <property type="entry name" value="Put_sensor_dom"/>
</dbReference>
<evidence type="ECO:0000256" key="12">
    <source>
        <dbReference type="ARBA" id="ARBA00023136"/>
    </source>
</evidence>
<dbReference type="SUPFAM" id="SSF47384">
    <property type="entry name" value="Homodimeric domain of signal transducing histidine kinase"/>
    <property type="match status" value="1"/>
</dbReference>
<dbReference type="PROSITE" id="PS50109">
    <property type="entry name" value="HIS_KIN"/>
    <property type="match status" value="1"/>
</dbReference>
<feature type="transmembrane region" description="Helical" evidence="14">
    <location>
        <begin position="130"/>
        <end position="155"/>
    </location>
</feature>
<dbReference type="InterPro" id="IPR050736">
    <property type="entry name" value="Sensor_HK_Regulatory"/>
</dbReference>
<dbReference type="PANTHER" id="PTHR43711:SF1">
    <property type="entry name" value="HISTIDINE KINASE 1"/>
    <property type="match status" value="1"/>
</dbReference>
<dbReference type="SUPFAM" id="SSF55874">
    <property type="entry name" value="ATPase domain of HSP90 chaperone/DNA topoisomerase II/histidine kinase"/>
    <property type="match status" value="1"/>
</dbReference>
<comment type="subcellular location">
    <subcellularLocation>
        <location evidence="2">Cell membrane</location>
    </subcellularLocation>
    <subcellularLocation>
        <location evidence="3">Membrane raft</location>
        <topology evidence="3">Multi-pass membrane protein</topology>
    </subcellularLocation>
</comment>
<keyword evidence="5" id="KW-1003">Cell membrane</keyword>
<dbReference type="GO" id="GO:0045121">
    <property type="term" value="C:membrane raft"/>
    <property type="evidence" value="ECO:0007669"/>
    <property type="project" value="UniProtKB-SubCell"/>
</dbReference>
<evidence type="ECO:0000256" key="4">
    <source>
        <dbReference type="ARBA" id="ARBA00012438"/>
    </source>
</evidence>
<name>A0A402AHN5_9CHLR</name>
<evidence type="ECO:0000256" key="6">
    <source>
        <dbReference type="ARBA" id="ARBA00022553"/>
    </source>
</evidence>
<evidence type="ECO:0000256" key="14">
    <source>
        <dbReference type="SAM" id="Phobius"/>
    </source>
</evidence>
<keyword evidence="17" id="KW-1185">Reference proteome</keyword>
<feature type="transmembrane region" description="Helical" evidence="14">
    <location>
        <begin position="105"/>
        <end position="124"/>
    </location>
</feature>
<sequence>MSQKLQRQRHQAQTSINIGYLLLSFPLGICYFILIVMGIIVTALNLFLIGIPLLILFMSAIWKIAAFERQLVIRWLHVSIAPMAAPFPAQASRIQRGLLHLRRTVTWKSILYLFLKFPFGILAFYVTLVFLILCLALCLISAILGLLVAPFVYFYMAVASNSTLDSKAAGKYIKNVLTGAGMAFFPLIAINFLASLWSQFAQAMLGMNENAMRLAEATALAERERLKAERAEQSRRELIMNVSHDLRTPVASIRGHLEALLLSSNEQTLSPAMLYDYLQIAHRETMRLGVLVEDLLSLARNDSHELRLQIDTIDAGAVIEEVYQIMMPLARRERKISLIREIPPQLPAISADRQRLIQVVLNLVRNAITYTPDGGIVAISLQQTETQYITLSVADTGIGISQEEQQHIFERFYRTDASRTRSSGGFGLGLAIVQDFIQAMGGTISVESTPGVGSTFHLQLKIAPAIASTRQALV</sequence>
<evidence type="ECO:0000256" key="3">
    <source>
        <dbReference type="ARBA" id="ARBA00004314"/>
    </source>
</evidence>
<evidence type="ECO:0000256" key="10">
    <source>
        <dbReference type="ARBA" id="ARBA00022840"/>
    </source>
</evidence>
<evidence type="ECO:0000256" key="5">
    <source>
        <dbReference type="ARBA" id="ARBA00022475"/>
    </source>
</evidence>
<dbReference type="InterPro" id="IPR004358">
    <property type="entry name" value="Sig_transdc_His_kin-like_C"/>
</dbReference>
<dbReference type="InterPro" id="IPR005467">
    <property type="entry name" value="His_kinase_dom"/>
</dbReference>
<gene>
    <name evidence="16" type="ORF">KDK_24090</name>
</gene>
<keyword evidence="9" id="KW-0418">Kinase</keyword>
<dbReference type="PANTHER" id="PTHR43711">
    <property type="entry name" value="TWO-COMPONENT HISTIDINE KINASE"/>
    <property type="match status" value="1"/>
</dbReference>
<evidence type="ECO:0000256" key="8">
    <source>
        <dbReference type="ARBA" id="ARBA00022741"/>
    </source>
</evidence>
<keyword evidence="14" id="KW-1133">Transmembrane helix</keyword>
<keyword evidence="6" id="KW-0597">Phosphoprotein</keyword>
<keyword evidence="10" id="KW-0067">ATP-binding</keyword>
<dbReference type="CDD" id="cd00082">
    <property type="entry name" value="HisKA"/>
    <property type="match status" value="1"/>
</dbReference>
<keyword evidence="11" id="KW-0902">Two-component regulatory system</keyword>
<dbReference type="Pfam" id="PF00512">
    <property type="entry name" value="HisKA"/>
    <property type="match status" value="1"/>
</dbReference>
<dbReference type="InterPro" id="IPR003661">
    <property type="entry name" value="HisK_dim/P_dom"/>
</dbReference>
<keyword evidence="12 14" id="KW-0472">Membrane</keyword>
<keyword evidence="8" id="KW-0547">Nucleotide-binding</keyword>
<keyword evidence="14" id="KW-0812">Transmembrane</keyword>
<dbReference type="AlphaFoldDB" id="A0A402AHN5"/>
<dbReference type="InterPro" id="IPR003594">
    <property type="entry name" value="HATPase_dom"/>
</dbReference>
<dbReference type="Gene3D" id="3.30.565.10">
    <property type="entry name" value="Histidine kinase-like ATPase, C-terminal domain"/>
    <property type="match status" value="1"/>
</dbReference>
<dbReference type="PRINTS" id="PR00344">
    <property type="entry name" value="BCTRLSENSOR"/>
</dbReference>
<comment type="catalytic activity">
    <reaction evidence="1">
        <text>ATP + protein L-histidine = ADP + protein N-phospho-L-histidine.</text>
        <dbReference type="EC" id="2.7.13.3"/>
    </reaction>
</comment>
<dbReference type="Pfam" id="PF13796">
    <property type="entry name" value="Sensor"/>
    <property type="match status" value="1"/>
</dbReference>
<dbReference type="CDD" id="cd16922">
    <property type="entry name" value="HATPase_EvgS-ArcB-TorS-like"/>
    <property type="match status" value="1"/>
</dbReference>
<evidence type="ECO:0000313" key="16">
    <source>
        <dbReference type="EMBL" id="GCE18609.1"/>
    </source>
</evidence>
<evidence type="ECO:0000256" key="2">
    <source>
        <dbReference type="ARBA" id="ARBA00004236"/>
    </source>
</evidence>